<proteinExistence type="predicted"/>
<dbReference type="Gene3D" id="3.90.25.10">
    <property type="entry name" value="UDP-galactose 4-epimerase, domain 1"/>
    <property type="match status" value="1"/>
</dbReference>
<dbReference type="SUPFAM" id="SSF51735">
    <property type="entry name" value="NAD(P)-binding Rossmann-fold domains"/>
    <property type="match status" value="1"/>
</dbReference>
<evidence type="ECO:0000313" key="2">
    <source>
        <dbReference type="Proteomes" id="UP001139157"/>
    </source>
</evidence>
<dbReference type="EMBL" id="JAMRXG010000002">
    <property type="protein sequence ID" value="MCM6772714.1"/>
    <property type="molecule type" value="Genomic_DNA"/>
</dbReference>
<keyword evidence="2" id="KW-1185">Reference proteome</keyword>
<dbReference type="Gene3D" id="3.40.50.720">
    <property type="entry name" value="NAD(P)-binding Rossmann-like Domain"/>
    <property type="match status" value="1"/>
</dbReference>
<evidence type="ECO:0000313" key="1">
    <source>
        <dbReference type="EMBL" id="MCM6772714.1"/>
    </source>
</evidence>
<name>A0A9X2E2K0_9NOCA</name>
<dbReference type="PANTHER" id="PTHR43162">
    <property type="match status" value="1"/>
</dbReference>
<comment type="caution">
    <text evidence="1">The sequence shown here is derived from an EMBL/GenBank/DDBJ whole genome shotgun (WGS) entry which is preliminary data.</text>
</comment>
<gene>
    <name evidence="1" type="ORF">NDR86_04405</name>
</gene>
<dbReference type="Proteomes" id="UP001139157">
    <property type="component" value="Unassembled WGS sequence"/>
</dbReference>
<protein>
    <submittedName>
        <fullName evidence="1">Hydroxylase</fullName>
    </submittedName>
</protein>
<organism evidence="1 2">
    <name type="scientific">Nocardia pulmonis</name>
    <dbReference type="NCBI Taxonomy" id="2951408"/>
    <lineage>
        <taxon>Bacteria</taxon>
        <taxon>Bacillati</taxon>
        <taxon>Actinomycetota</taxon>
        <taxon>Actinomycetes</taxon>
        <taxon>Mycobacteriales</taxon>
        <taxon>Nocardiaceae</taxon>
        <taxon>Nocardia</taxon>
    </lineage>
</organism>
<dbReference type="AlphaFoldDB" id="A0A9X2E2K0"/>
<accession>A0A9X2E2K0</accession>
<dbReference type="InterPro" id="IPR036291">
    <property type="entry name" value="NAD(P)-bd_dom_sf"/>
</dbReference>
<dbReference type="PANTHER" id="PTHR43162:SF1">
    <property type="entry name" value="PRESTALK A DIFFERENTIATION PROTEIN A"/>
    <property type="match status" value="1"/>
</dbReference>
<reference evidence="1" key="1">
    <citation type="submission" date="2022-06" db="EMBL/GenBank/DDBJ databases">
        <title>Novel species in genus nocardia.</title>
        <authorList>
            <person name="Li F."/>
        </authorList>
    </citation>
    <scope>NUCLEOTIDE SEQUENCE</scope>
    <source>
        <strain evidence="1">CDC141</strain>
    </source>
</reference>
<dbReference type="InterPro" id="IPR051604">
    <property type="entry name" value="Ergot_Alk_Oxidoreductase"/>
</dbReference>
<sequence>MGCSDLRALTNDPGRAALPAGVEVVEGYLGRVETLPAALEGVERMYLAPVPETVGRVMEMVRRAGVRHVVDLSGEPHSWWASVGAAVEDSGVAWTHLWPWDFMENTLIWAEQIRETGAVREPWPDAASAPIAMADIARVAATVLTTDGHVGQAYSLAGPQILSRAELVRGIGRACGRDIPFIRVSPQEAIEVLSGSMGAEAAWYVENVLAGFDEHPEAPTGIVEQLTGCPARTFDQWAVEHLADFSSS</sequence>